<feature type="domain" description="Glycosyltransferase subfamily 4-like N-terminal" evidence="2">
    <location>
        <begin position="13"/>
        <end position="161"/>
    </location>
</feature>
<evidence type="ECO:0000259" key="1">
    <source>
        <dbReference type="Pfam" id="PF00534"/>
    </source>
</evidence>
<keyword evidence="3" id="KW-0808">Transferase</keyword>
<name>A0ABV4AQH4_9GAMM</name>
<dbReference type="PANTHER" id="PTHR12526">
    <property type="entry name" value="GLYCOSYLTRANSFERASE"/>
    <property type="match status" value="1"/>
</dbReference>
<evidence type="ECO:0000313" key="3">
    <source>
        <dbReference type="EMBL" id="MEY2182165.1"/>
    </source>
</evidence>
<dbReference type="Pfam" id="PF00534">
    <property type="entry name" value="Glycos_transf_1"/>
    <property type="match status" value="1"/>
</dbReference>
<accession>A0ABV4AQH4</accession>
<reference evidence="3 4" key="1">
    <citation type="submission" date="2024-07" db="EMBL/GenBank/DDBJ databases">
        <title>Molecular mechanisms and environmental adaptations of flagellar loss and biofilm growth of Rhodanobacter under environmental stress.</title>
        <authorList>
            <person name="Chen M."/>
        </authorList>
    </citation>
    <scope>NUCLEOTIDE SEQUENCE [LARGE SCALE GENOMIC DNA]</scope>
    <source>
        <strain evidence="3 4">RS22</strain>
    </source>
</reference>
<sequence length="360" mass="39698">MKFLLVGTTRERGGAEVHFVTLAKALAAAGHEVEAVVYPGAPVALALAGSAVRLHPGRFRNVFDLRGYRVVTAAARRLKPDWLVGDFGKEYWPLILLGRLLRMPVALFRHRIKPMKGYSARLVPRLAQRFFAVSEYARRDYIERGMPAPRVQVLYNPVDTDSCRPDATQRSALLHVLGLDENAIVLGYTGRMLAWKGIFPLLEAVNMAMAREPRLQCIWLGDGTDAQRLQERIAVLPLAHRHQVLGWVDNAQAYYNVLSMLALPSLEPETFGRVSVEAQACNVPVLVSDVGGIPETLQPGATGLLLPPGDVDAWCEAILALCDDATRRPMAAAARDFAERRFSSSVIAAEFVRQLGDAKR</sequence>
<evidence type="ECO:0000259" key="2">
    <source>
        <dbReference type="Pfam" id="PF13439"/>
    </source>
</evidence>
<dbReference type="EMBL" id="JBGBPY010000001">
    <property type="protein sequence ID" value="MEY2182165.1"/>
    <property type="molecule type" value="Genomic_DNA"/>
</dbReference>
<organism evidence="3 4">
    <name type="scientific">Rhodanobacter humi</name>
    <dbReference type="NCBI Taxonomy" id="1888173"/>
    <lineage>
        <taxon>Bacteria</taxon>
        <taxon>Pseudomonadati</taxon>
        <taxon>Pseudomonadota</taxon>
        <taxon>Gammaproteobacteria</taxon>
        <taxon>Lysobacterales</taxon>
        <taxon>Rhodanobacteraceae</taxon>
        <taxon>Rhodanobacter</taxon>
    </lineage>
</organism>
<dbReference type="SUPFAM" id="SSF53756">
    <property type="entry name" value="UDP-Glycosyltransferase/glycogen phosphorylase"/>
    <property type="match status" value="1"/>
</dbReference>
<comment type="caution">
    <text evidence="3">The sequence shown here is derived from an EMBL/GenBank/DDBJ whole genome shotgun (WGS) entry which is preliminary data.</text>
</comment>
<dbReference type="Pfam" id="PF13439">
    <property type="entry name" value="Glyco_transf_4"/>
    <property type="match status" value="1"/>
</dbReference>
<dbReference type="Gene3D" id="3.40.50.2000">
    <property type="entry name" value="Glycogen Phosphorylase B"/>
    <property type="match status" value="2"/>
</dbReference>
<dbReference type="InterPro" id="IPR001296">
    <property type="entry name" value="Glyco_trans_1"/>
</dbReference>
<dbReference type="Proteomes" id="UP001562159">
    <property type="component" value="Unassembled WGS sequence"/>
</dbReference>
<protein>
    <submittedName>
        <fullName evidence="3">Glycosyltransferase family 4 protein</fullName>
        <ecNumber evidence="3">2.4.-.-</ecNumber>
    </submittedName>
</protein>
<gene>
    <name evidence="3" type="ORF">AB7878_07015</name>
</gene>
<keyword evidence="3" id="KW-0328">Glycosyltransferase</keyword>
<proteinExistence type="predicted"/>
<feature type="domain" description="Glycosyl transferase family 1" evidence="1">
    <location>
        <begin position="176"/>
        <end position="335"/>
    </location>
</feature>
<dbReference type="EC" id="2.4.-.-" evidence="3"/>
<dbReference type="InterPro" id="IPR028098">
    <property type="entry name" value="Glyco_trans_4-like_N"/>
</dbReference>
<keyword evidence="4" id="KW-1185">Reference proteome</keyword>
<evidence type="ECO:0000313" key="4">
    <source>
        <dbReference type="Proteomes" id="UP001562159"/>
    </source>
</evidence>
<dbReference type="CDD" id="cd03801">
    <property type="entry name" value="GT4_PimA-like"/>
    <property type="match status" value="1"/>
</dbReference>
<dbReference type="GO" id="GO:0016757">
    <property type="term" value="F:glycosyltransferase activity"/>
    <property type="evidence" value="ECO:0007669"/>
    <property type="project" value="UniProtKB-KW"/>
</dbReference>